<dbReference type="GO" id="GO:0051992">
    <property type="term" value="F:UDP-N-acetylmuramoyl-L-alanyl-D-glutamyl-meso-2,6-diaminopimelyl-D-alanyl-D-alanine:undecaprenyl-phosphate transferase activity"/>
    <property type="evidence" value="ECO:0007669"/>
    <property type="project" value="RHEA"/>
</dbReference>
<keyword evidence="6 7" id="KW-0472">Membrane</keyword>
<dbReference type="GO" id="GO:0008360">
    <property type="term" value="P:regulation of cell shape"/>
    <property type="evidence" value="ECO:0007669"/>
    <property type="project" value="UniProtKB-KW"/>
</dbReference>
<dbReference type="Pfam" id="PF00953">
    <property type="entry name" value="Glycos_transf_4"/>
    <property type="match status" value="1"/>
</dbReference>
<dbReference type="GO" id="GO:0005886">
    <property type="term" value="C:plasma membrane"/>
    <property type="evidence" value="ECO:0007669"/>
    <property type="project" value="UniProtKB-SubCell"/>
</dbReference>
<dbReference type="GO" id="GO:0051301">
    <property type="term" value="P:cell division"/>
    <property type="evidence" value="ECO:0007669"/>
    <property type="project" value="UniProtKB-KW"/>
</dbReference>
<dbReference type="UniPathway" id="UPA00219"/>
<dbReference type="EMBL" id="SLYC01000001">
    <property type="protein sequence ID" value="TCQ07993.1"/>
    <property type="molecule type" value="Genomic_DNA"/>
</dbReference>
<evidence type="ECO:0000256" key="6">
    <source>
        <dbReference type="ARBA" id="ARBA00023136"/>
    </source>
</evidence>
<evidence type="ECO:0000256" key="7">
    <source>
        <dbReference type="HAMAP-Rule" id="MF_00038"/>
    </source>
</evidence>
<feature type="transmembrane region" description="Helical" evidence="7">
    <location>
        <begin position="6"/>
        <end position="29"/>
    </location>
</feature>
<dbReference type="OrthoDB" id="9805475at2"/>
<comment type="similarity">
    <text evidence="2 7">Belongs to the glycosyltransferase 4 family. MraY subfamily.</text>
</comment>
<feature type="transmembrane region" description="Helical" evidence="7">
    <location>
        <begin position="213"/>
        <end position="231"/>
    </location>
</feature>
<dbReference type="EC" id="2.7.8.13" evidence="7 8"/>
<keyword evidence="7" id="KW-0573">Peptidoglycan synthesis</keyword>
<keyword evidence="7 9" id="KW-0460">Magnesium</keyword>
<dbReference type="NCBIfam" id="TIGR00445">
    <property type="entry name" value="mraY"/>
    <property type="match status" value="1"/>
</dbReference>
<keyword evidence="7" id="KW-0961">Cell wall biogenesis/degradation</keyword>
<keyword evidence="7" id="KW-0133">Cell shape</keyword>
<evidence type="ECO:0000256" key="5">
    <source>
        <dbReference type="ARBA" id="ARBA00022989"/>
    </source>
</evidence>
<gene>
    <name evidence="7" type="primary">mraY</name>
    <name evidence="10" type="ORF">EDD79_100177</name>
</gene>
<keyword evidence="4 7" id="KW-0812">Transmembrane</keyword>
<feature type="transmembrane region" description="Helical" evidence="7">
    <location>
        <begin position="50"/>
        <end position="73"/>
    </location>
</feature>
<reference evidence="10 11" key="1">
    <citation type="submission" date="2019-03" db="EMBL/GenBank/DDBJ databases">
        <title>Genomic Encyclopedia of Type Strains, Phase IV (KMG-IV): sequencing the most valuable type-strain genomes for metagenomic binning, comparative biology and taxonomic classification.</title>
        <authorList>
            <person name="Goeker M."/>
        </authorList>
    </citation>
    <scope>NUCLEOTIDE SEQUENCE [LARGE SCALE GENOMIC DNA]</scope>
    <source>
        <strain evidence="10 11">DSM 100013</strain>
    </source>
</reference>
<dbReference type="GO" id="GO:0046872">
    <property type="term" value="F:metal ion binding"/>
    <property type="evidence" value="ECO:0007669"/>
    <property type="project" value="UniProtKB-KW"/>
</dbReference>
<comment type="subcellular location">
    <subcellularLocation>
        <location evidence="7">Cell membrane</location>
        <topology evidence="7">Multi-pass membrane protein</topology>
    </subcellularLocation>
    <subcellularLocation>
        <location evidence="1">Membrane</location>
        <topology evidence="1">Multi-pass membrane protein</topology>
    </subcellularLocation>
</comment>
<dbReference type="RefSeq" id="WP_132847170.1">
    <property type="nucleotide sequence ID" value="NZ_CP058648.1"/>
</dbReference>
<evidence type="ECO:0000313" key="10">
    <source>
        <dbReference type="EMBL" id="TCQ07993.1"/>
    </source>
</evidence>
<sequence length="333" mass="35982">MIHQKQIIYTIIIGFVITLILGPLIIPFLKRLKAGQTIREEGPESHKTKSGTPTIGGIIIITSIFITSLSSGIIDNDLWVALIATLAFGLIGFIDDFIKVVMKRNLGLRAYQKLILQTTVAVLIAWYHMSQSHTALGTKIIVPFINGSLQIGNFVIPEYLDIGRFYVPFIIFVVVATVNSANLTDGLDGLAAGVTLIVAAFFSLLAMNYGSNSLAIFSSAIVGACLGFLRFNSHPAKVFMGDTGSLALGGAIATIAVLMNVALIIPVVAGIFFIETLSVIIQVISFKSTGKRVFKMTPLHHHFELSGWKETKVVTVFWISTVILCLIGAIGVF</sequence>
<accession>A0A4R2UJL7</accession>
<comment type="catalytic activity">
    <reaction evidence="7">
        <text>UDP-N-acetyl-alpha-D-muramoyl-L-alanyl-gamma-D-glutamyl-meso-2,6-diaminopimeloyl-D-alanyl-D-alanine + di-trans,octa-cis-undecaprenyl phosphate = di-trans,octa-cis-undecaprenyl diphospho-N-acetyl-alpha-D-muramoyl-L-alanyl-D-glutamyl-meso-2,6-diaminopimeloyl-D-alanyl-D-alanine + UMP</text>
        <dbReference type="Rhea" id="RHEA:28386"/>
        <dbReference type="ChEBI" id="CHEBI:57865"/>
        <dbReference type="ChEBI" id="CHEBI:60392"/>
        <dbReference type="ChEBI" id="CHEBI:61386"/>
        <dbReference type="ChEBI" id="CHEBI:61387"/>
        <dbReference type="EC" id="2.7.8.13"/>
    </reaction>
</comment>
<feature type="binding site" evidence="9">
    <location>
        <position position="182"/>
    </location>
    <ligand>
        <name>Mg(2+)</name>
        <dbReference type="ChEBI" id="CHEBI:18420"/>
    </ligand>
</feature>
<dbReference type="HAMAP" id="MF_00038">
    <property type="entry name" value="MraY"/>
    <property type="match status" value="1"/>
</dbReference>
<keyword evidence="3 7" id="KW-0808">Transferase</keyword>
<dbReference type="GO" id="GO:0008963">
    <property type="term" value="F:phospho-N-acetylmuramoyl-pentapeptide-transferase activity"/>
    <property type="evidence" value="ECO:0007669"/>
    <property type="project" value="UniProtKB-UniRule"/>
</dbReference>
<organism evidence="10 11">
    <name type="scientific">Serpentinicella alkaliphila</name>
    <dbReference type="NCBI Taxonomy" id="1734049"/>
    <lineage>
        <taxon>Bacteria</taxon>
        <taxon>Bacillati</taxon>
        <taxon>Bacillota</taxon>
        <taxon>Clostridia</taxon>
        <taxon>Peptostreptococcales</taxon>
        <taxon>Natronincolaceae</taxon>
        <taxon>Serpentinicella</taxon>
    </lineage>
</organism>
<comment type="pathway">
    <text evidence="7">Cell wall biogenesis; peptidoglycan biosynthesis.</text>
</comment>
<keyword evidence="7" id="KW-0131">Cell cycle</keyword>
<proteinExistence type="inferred from homology"/>
<dbReference type="InterPro" id="IPR000715">
    <property type="entry name" value="Glycosyl_transferase_4"/>
</dbReference>
<evidence type="ECO:0000256" key="9">
    <source>
        <dbReference type="PIRSR" id="PIRSR600715-1"/>
    </source>
</evidence>
<dbReference type="AlphaFoldDB" id="A0A4R2UJL7"/>
<dbReference type="PANTHER" id="PTHR22926">
    <property type="entry name" value="PHOSPHO-N-ACETYLMURAMOYL-PENTAPEPTIDE-TRANSFERASE"/>
    <property type="match status" value="1"/>
</dbReference>
<evidence type="ECO:0000313" key="11">
    <source>
        <dbReference type="Proteomes" id="UP000295504"/>
    </source>
</evidence>
<protein>
    <recommendedName>
        <fullName evidence="7 8">Phospho-N-acetylmuramoyl-pentapeptide-transferase</fullName>
        <ecNumber evidence="7 8">2.7.8.13</ecNumber>
    </recommendedName>
    <alternativeName>
        <fullName evidence="7">UDP-MurNAc-pentapeptide phosphotransferase</fullName>
    </alternativeName>
</protein>
<comment type="function">
    <text evidence="7">Catalyzes the initial step of the lipid cycle reactions in the biosynthesis of the cell wall peptidoglycan: transfers peptidoglycan precursor phospho-MurNAc-pentapeptide from UDP-MurNAc-pentapeptide onto the lipid carrier undecaprenyl phosphate, yielding undecaprenyl-pyrophosphoryl-MurNAc-pentapeptide, known as lipid I.</text>
</comment>
<keyword evidence="7" id="KW-0132">Cell division</keyword>
<evidence type="ECO:0000256" key="4">
    <source>
        <dbReference type="ARBA" id="ARBA00022692"/>
    </source>
</evidence>
<keyword evidence="11" id="KW-1185">Reference proteome</keyword>
<keyword evidence="7" id="KW-1003">Cell membrane</keyword>
<dbReference type="InterPro" id="IPR018480">
    <property type="entry name" value="PNAcMuramoyl-5peptid_Trfase_CS"/>
</dbReference>
<dbReference type="GO" id="GO:0009252">
    <property type="term" value="P:peptidoglycan biosynthetic process"/>
    <property type="evidence" value="ECO:0007669"/>
    <property type="project" value="UniProtKB-UniRule"/>
</dbReference>
<comment type="caution">
    <text evidence="7">Lacks conserved residue(s) required for the propagation of feature annotation.</text>
</comment>
<dbReference type="CDD" id="cd06852">
    <property type="entry name" value="GT_MraY"/>
    <property type="match status" value="1"/>
</dbReference>
<evidence type="ECO:0000256" key="1">
    <source>
        <dbReference type="ARBA" id="ARBA00004141"/>
    </source>
</evidence>
<dbReference type="Proteomes" id="UP000295504">
    <property type="component" value="Unassembled WGS sequence"/>
</dbReference>
<dbReference type="PROSITE" id="PS01348">
    <property type="entry name" value="MRAY_2"/>
    <property type="match status" value="1"/>
</dbReference>
<comment type="caution">
    <text evidence="10">The sequence shown here is derived from an EMBL/GenBank/DDBJ whole genome shotgun (WGS) entry which is preliminary data.</text>
</comment>
<dbReference type="PANTHER" id="PTHR22926:SF5">
    <property type="entry name" value="PHOSPHO-N-ACETYLMURAMOYL-PENTAPEPTIDE-TRANSFERASE HOMOLOG"/>
    <property type="match status" value="1"/>
</dbReference>
<feature type="transmembrane region" description="Helical" evidence="7">
    <location>
        <begin position="79"/>
        <end position="98"/>
    </location>
</feature>
<dbReference type="GO" id="GO:0071555">
    <property type="term" value="P:cell wall organization"/>
    <property type="evidence" value="ECO:0007669"/>
    <property type="project" value="UniProtKB-KW"/>
</dbReference>
<feature type="binding site" evidence="9">
    <location>
        <position position="242"/>
    </location>
    <ligand>
        <name>Mg(2+)</name>
        <dbReference type="ChEBI" id="CHEBI:18420"/>
    </ligand>
</feature>
<evidence type="ECO:0000256" key="2">
    <source>
        <dbReference type="ARBA" id="ARBA00005583"/>
    </source>
</evidence>
<name>A0A4R2UJL7_9FIRM</name>
<evidence type="ECO:0000256" key="3">
    <source>
        <dbReference type="ARBA" id="ARBA00022679"/>
    </source>
</evidence>
<dbReference type="InterPro" id="IPR003524">
    <property type="entry name" value="PNAcMuramoyl-5peptid_Trfase"/>
</dbReference>
<feature type="transmembrane region" description="Helical" evidence="7">
    <location>
        <begin position="190"/>
        <end position="207"/>
    </location>
</feature>
<feature type="transmembrane region" description="Helical" evidence="7">
    <location>
        <begin position="313"/>
        <end position="332"/>
    </location>
</feature>
<comment type="cofactor">
    <cofactor evidence="7 9">
        <name>Mg(2+)</name>
        <dbReference type="ChEBI" id="CHEBI:18420"/>
    </cofactor>
</comment>
<keyword evidence="5 7" id="KW-1133">Transmembrane helix</keyword>
<feature type="transmembrane region" description="Helical" evidence="7">
    <location>
        <begin position="165"/>
        <end position="183"/>
    </location>
</feature>
<keyword evidence="7 9" id="KW-0479">Metal-binding</keyword>
<evidence type="ECO:0000256" key="8">
    <source>
        <dbReference type="NCBIfam" id="TIGR00445"/>
    </source>
</evidence>